<dbReference type="Gene3D" id="1.10.1740.10">
    <property type="match status" value="1"/>
</dbReference>
<dbReference type="EMBL" id="WIBF01000014">
    <property type="protein sequence ID" value="MQQ10344.1"/>
    <property type="molecule type" value="Genomic_DNA"/>
</dbReference>
<protein>
    <submittedName>
        <fullName evidence="4">Sigma-70 family RNA polymerase sigma factor</fullName>
    </submittedName>
</protein>
<feature type="domain" description="RNA polymerase sigma factor 70 region 4 type 2" evidence="3">
    <location>
        <begin position="110"/>
        <end position="162"/>
    </location>
</feature>
<dbReference type="Pfam" id="PF08281">
    <property type="entry name" value="Sigma70_r4_2"/>
    <property type="match status" value="1"/>
</dbReference>
<proteinExistence type="predicted"/>
<dbReference type="Pfam" id="PF04542">
    <property type="entry name" value="Sigma70_r2"/>
    <property type="match status" value="1"/>
</dbReference>
<dbReference type="Proteomes" id="UP000444174">
    <property type="component" value="Unassembled WGS sequence"/>
</dbReference>
<reference evidence="4 5" key="1">
    <citation type="submission" date="2019-10" db="EMBL/GenBank/DDBJ databases">
        <title>Epibacterium sp. nov., isolated from seawater.</title>
        <authorList>
            <person name="Zhang X."/>
            <person name="Li N."/>
        </authorList>
    </citation>
    <scope>NUCLEOTIDE SEQUENCE [LARGE SCALE GENOMIC DNA]</scope>
    <source>
        <strain evidence="4 5">SM1979</strain>
    </source>
</reference>
<dbReference type="GO" id="GO:0016987">
    <property type="term" value="F:sigma factor activity"/>
    <property type="evidence" value="ECO:0007669"/>
    <property type="project" value="InterPro"/>
</dbReference>
<feature type="domain" description="RNA polymerase sigma-70 region 2" evidence="2">
    <location>
        <begin position="22"/>
        <end position="83"/>
    </location>
</feature>
<dbReference type="PANTHER" id="PTHR30173:SF36">
    <property type="entry name" value="ECF RNA POLYMERASE SIGMA FACTOR SIGJ"/>
    <property type="match status" value="1"/>
</dbReference>
<evidence type="ECO:0000313" key="4">
    <source>
        <dbReference type="EMBL" id="MQQ10344.1"/>
    </source>
</evidence>
<gene>
    <name evidence="4" type="ORF">GFB49_17900</name>
</gene>
<dbReference type="RefSeq" id="WP_153217324.1">
    <property type="nucleotide sequence ID" value="NZ_WIBF01000014.1"/>
</dbReference>
<dbReference type="GO" id="GO:0003677">
    <property type="term" value="F:DNA binding"/>
    <property type="evidence" value="ECO:0007669"/>
    <property type="project" value="InterPro"/>
</dbReference>
<dbReference type="InterPro" id="IPR013249">
    <property type="entry name" value="RNA_pol_sigma70_r4_t2"/>
</dbReference>
<evidence type="ECO:0000259" key="2">
    <source>
        <dbReference type="Pfam" id="PF04542"/>
    </source>
</evidence>
<dbReference type="SUPFAM" id="SSF88659">
    <property type="entry name" value="Sigma3 and sigma4 domains of RNA polymerase sigma factors"/>
    <property type="match status" value="1"/>
</dbReference>
<dbReference type="InterPro" id="IPR007627">
    <property type="entry name" value="RNA_pol_sigma70_r2"/>
</dbReference>
<evidence type="ECO:0000256" key="1">
    <source>
        <dbReference type="ARBA" id="ARBA00011344"/>
    </source>
</evidence>
<dbReference type="NCBIfam" id="NF007214">
    <property type="entry name" value="PRK09636.1"/>
    <property type="match status" value="1"/>
</dbReference>
<dbReference type="InterPro" id="IPR052704">
    <property type="entry name" value="ECF_Sigma-70_Domain"/>
</dbReference>
<comment type="caution">
    <text evidence="4">The sequence shown here is derived from an EMBL/GenBank/DDBJ whole genome shotgun (WGS) entry which is preliminary data.</text>
</comment>
<dbReference type="InterPro" id="IPR013324">
    <property type="entry name" value="RNA_pol_sigma_r3/r4-like"/>
</dbReference>
<keyword evidence="5" id="KW-1185">Reference proteome</keyword>
<evidence type="ECO:0000313" key="5">
    <source>
        <dbReference type="Proteomes" id="UP000444174"/>
    </source>
</evidence>
<dbReference type="Gene3D" id="1.10.10.10">
    <property type="entry name" value="Winged helix-like DNA-binding domain superfamily/Winged helix DNA-binding domain"/>
    <property type="match status" value="1"/>
</dbReference>
<accession>A0A843YLP6</accession>
<dbReference type="InterPro" id="IPR013325">
    <property type="entry name" value="RNA_pol_sigma_r2"/>
</dbReference>
<name>A0A843YLP6_9RHOB</name>
<dbReference type="InterPro" id="IPR036388">
    <property type="entry name" value="WH-like_DNA-bd_sf"/>
</dbReference>
<dbReference type="SUPFAM" id="SSF54427">
    <property type="entry name" value="NTF2-like"/>
    <property type="match status" value="1"/>
</dbReference>
<evidence type="ECO:0000259" key="3">
    <source>
        <dbReference type="Pfam" id="PF08281"/>
    </source>
</evidence>
<dbReference type="InterPro" id="IPR014284">
    <property type="entry name" value="RNA_pol_sigma-70_dom"/>
</dbReference>
<dbReference type="SUPFAM" id="SSF88946">
    <property type="entry name" value="Sigma2 domain of RNA polymerase sigma factors"/>
    <property type="match status" value="1"/>
</dbReference>
<dbReference type="GO" id="GO:0006352">
    <property type="term" value="P:DNA-templated transcription initiation"/>
    <property type="evidence" value="ECO:0007669"/>
    <property type="project" value="InterPro"/>
</dbReference>
<sequence>MTSPQSSDNVTDQTTDAFVTARPQLFAIAYRMLGSVSDAEDILQDVFERWLGVEQGDVKAPTGYLVRITTRACLDELKSARRRRETYPGEWLPEPIWMEDPVGADHSVSVALLCAMERLSPLERAAFLLHDVFDADYEEIATALNRSPEACRQLASRGRKHIQSNRPRFAAPDAEAQALTEAFFVASKSGDTEALTKLLAQEAVLVSDGGGKAAAAINPILGQDRVIRLCTGLARKANYTIPHTWRYGVLNGQPGILSLERDGILQATLLTVQDGQITRIDVVRNPEKTRHLECHLPM</sequence>
<dbReference type="NCBIfam" id="TIGR02937">
    <property type="entry name" value="sigma70-ECF"/>
    <property type="match status" value="1"/>
</dbReference>
<organism evidence="4 5">
    <name type="scientific">Tritonibacter litoralis</name>
    <dbReference type="NCBI Taxonomy" id="2662264"/>
    <lineage>
        <taxon>Bacteria</taxon>
        <taxon>Pseudomonadati</taxon>
        <taxon>Pseudomonadota</taxon>
        <taxon>Alphaproteobacteria</taxon>
        <taxon>Rhodobacterales</taxon>
        <taxon>Paracoccaceae</taxon>
        <taxon>Tritonibacter</taxon>
    </lineage>
</organism>
<dbReference type="AlphaFoldDB" id="A0A843YLP6"/>
<comment type="subunit">
    <text evidence="1">Interacts transiently with the RNA polymerase catalytic core formed by RpoA, RpoB, RpoC and RpoZ (2 alpha, 1 beta, 1 beta' and 1 omega subunit) to form the RNA polymerase holoenzyme that can initiate transcription.</text>
</comment>
<dbReference type="PANTHER" id="PTHR30173">
    <property type="entry name" value="SIGMA 19 FACTOR"/>
    <property type="match status" value="1"/>
</dbReference>
<dbReference type="InterPro" id="IPR032710">
    <property type="entry name" value="NTF2-like_dom_sf"/>
</dbReference>